<evidence type="ECO:0000313" key="2">
    <source>
        <dbReference type="EMBL" id="EEW93730.1"/>
    </source>
</evidence>
<keyword evidence="1" id="KW-0812">Transmembrane</keyword>
<reference evidence="2" key="2">
    <citation type="submission" date="2011-10" db="EMBL/GenBank/DDBJ databases">
        <title>The Genome Sequence of Granulicatella elegans ATCC 700633.</title>
        <authorList>
            <consortium name="The Broad Institute Genome Sequencing Platform"/>
            <consortium name="The Broad Institute Genome Sequencing Center for Infectious Disease"/>
            <person name="Earl A."/>
            <person name="Ward D."/>
            <person name="Feldgarden M."/>
            <person name="Gevers D."/>
            <person name="Sibley C.D."/>
            <person name="Field T.R."/>
            <person name="Grinwis M."/>
            <person name="Eshaghurshan C.S."/>
            <person name="Surette M.G."/>
            <person name="Young S.K."/>
            <person name="Zeng Q."/>
            <person name="Gargeya S."/>
            <person name="Fitzgerald M."/>
            <person name="Haas B."/>
            <person name="Abouelleil A."/>
            <person name="Alvarado L."/>
            <person name="Arachchi H.M."/>
            <person name="Berlin A."/>
            <person name="Brown A."/>
            <person name="Chapman S.B."/>
            <person name="Chen Z."/>
            <person name="Dunbar C."/>
            <person name="Freedman E."/>
            <person name="Gearin G."/>
            <person name="Goldberg J."/>
            <person name="Griggs A."/>
            <person name="Gujja S."/>
            <person name="Heiman D."/>
            <person name="Howarth C."/>
            <person name="Larson L."/>
            <person name="Lui A."/>
            <person name="MacDonald P.J.P."/>
            <person name="Montmayeur A."/>
            <person name="Murphy C."/>
            <person name="Neiman D."/>
            <person name="Pearson M."/>
            <person name="Priest M."/>
            <person name="Roberts A."/>
            <person name="Saif S."/>
            <person name="Shea T."/>
            <person name="Shenoy N."/>
            <person name="Sisk P."/>
            <person name="Stolte C."/>
            <person name="Sykes S."/>
            <person name="Wortman J."/>
            <person name="Nusbaum C."/>
            <person name="Birren B."/>
        </authorList>
    </citation>
    <scope>NUCLEOTIDE SEQUENCE [LARGE SCALE GENOMIC DNA]</scope>
    <source>
        <strain evidence="2">ATCC 700633</strain>
    </source>
</reference>
<evidence type="ECO:0000313" key="3">
    <source>
        <dbReference type="Proteomes" id="UP000002939"/>
    </source>
</evidence>
<gene>
    <name evidence="2" type="ORF">HMPREF0446_00612</name>
</gene>
<evidence type="ECO:0000256" key="1">
    <source>
        <dbReference type="SAM" id="Phobius"/>
    </source>
</evidence>
<dbReference type="STRING" id="626369.HMPREF0446_00612"/>
<keyword evidence="3" id="KW-1185">Reference proteome</keyword>
<dbReference type="Proteomes" id="UP000002939">
    <property type="component" value="Unassembled WGS sequence"/>
</dbReference>
<reference evidence="2" key="1">
    <citation type="submission" date="2009-09" db="EMBL/GenBank/DDBJ databases">
        <authorList>
            <consortium name="The Broad Institute Genome Sequencing Platform"/>
            <person name="Ward D."/>
            <person name="Feldgarden M."/>
            <person name="Earl A."/>
            <person name="Young S.K."/>
            <person name="Zeng Q."/>
            <person name="Koehrsen M."/>
            <person name="Alvarado L."/>
            <person name="Berlin A."/>
            <person name="Bochicchio J."/>
            <person name="Borenstein D."/>
            <person name="Chapman S.B."/>
            <person name="Chen Z."/>
            <person name="Engels R."/>
            <person name="Freedman E."/>
            <person name="Gellesch M."/>
            <person name="Goldberg J."/>
            <person name="Griggs A."/>
            <person name="Gujja S."/>
            <person name="Heilman E."/>
            <person name="Heiman D."/>
            <person name="Hepburn T."/>
            <person name="Howarth C."/>
            <person name="Jen D."/>
            <person name="Larson L."/>
            <person name="Lewis B."/>
            <person name="Mehta T."/>
            <person name="Park D."/>
            <person name="Pearson M."/>
            <person name="Roberts A."/>
            <person name="Saif S."/>
            <person name="Shea T."/>
            <person name="Shenoy N."/>
            <person name="Sisk P."/>
            <person name="Stolte C."/>
            <person name="Sykes S."/>
            <person name="Thomson T."/>
            <person name="Walk T."/>
            <person name="White J."/>
            <person name="Yandava C."/>
            <person name="Sibley C.D."/>
            <person name="Field T.R."/>
            <person name="Grinwis M."/>
            <person name="Eshaghurshan C.S."/>
            <person name="Surette M.G."/>
            <person name="Haas B."/>
            <person name="Nusbaum C."/>
            <person name="Birren B."/>
        </authorList>
    </citation>
    <scope>NUCLEOTIDE SEQUENCE [LARGE SCALE GENOMIC DNA]</scope>
    <source>
        <strain evidence="2">ATCC 700633</strain>
    </source>
</reference>
<dbReference type="AlphaFoldDB" id="D0BKX7"/>
<comment type="caution">
    <text evidence="2">The sequence shown here is derived from an EMBL/GenBank/DDBJ whole genome shotgun (WGS) entry which is preliminary data.</text>
</comment>
<keyword evidence="1" id="KW-1133">Transmembrane helix</keyword>
<name>D0BKX7_9LACT</name>
<organism evidence="2 3">
    <name type="scientific">Granulicatella elegans ATCC 700633</name>
    <dbReference type="NCBI Taxonomy" id="626369"/>
    <lineage>
        <taxon>Bacteria</taxon>
        <taxon>Bacillati</taxon>
        <taxon>Bacillota</taxon>
        <taxon>Bacilli</taxon>
        <taxon>Lactobacillales</taxon>
        <taxon>Carnobacteriaceae</taxon>
        <taxon>Granulicatella</taxon>
    </lineage>
</organism>
<proteinExistence type="predicted"/>
<dbReference type="HOGENOM" id="CLU_1218376_0_0_9"/>
<protein>
    <submittedName>
        <fullName evidence="2">Uncharacterized protein</fullName>
    </submittedName>
</protein>
<feature type="transmembrane region" description="Helical" evidence="1">
    <location>
        <begin position="12"/>
        <end position="36"/>
    </location>
</feature>
<feature type="transmembrane region" description="Helical" evidence="1">
    <location>
        <begin position="86"/>
        <end position="107"/>
    </location>
</feature>
<feature type="transmembrane region" description="Helical" evidence="1">
    <location>
        <begin position="42"/>
        <end position="65"/>
    </location>
</feature>
<feature type="transmembrane region" description="Helical" evidence="1">
    <location>
        <begin position="160"/>
        <end position="180"/>
    </location>
</feature>
<keyword evidence="1" id="KW-0472">Membrane</keyword>
<feature type="transmembrane region" description="Helical" evidence="1">
    <location>
        <begin position="127"/>
        <end position="153"/>
    </location>
</feature>
<sequence>MTRFYQLLKIQILDYLRILLIGLGSYLGVINVLNFIDRSEGFSFTINLPAISFLAITLLGIAFSVADFRIMNQLSFTRREQYQFPIYMGVIMTTLLTLKNIFFYVLASKAASVGIKLIQWTDLENDFVLGTLSLWGWLLVMFLFSSIIGFILNKFNNQKIVLIVTATSLGGIFALFGIFARSEVVNNFLDRMIQYNIPLSYMMIAICVLLLYVVIRHHESKEVGVGM</sequence>
<dbReference type="RefSeq" id="WP_006702886.1">
    <property type="nucleotide sequence ID" value="NZ_KI391971.1"/>
</dbReference>
<accession>D0BKX7</accession>
<dbReference type="EMBL" id="ACRF02000013">
    <property type="protein sequence ID" value="EEW93730.1"/>
    <property type="molecule type" value="Genomic_DNA"/>
</dbReference>
<feature type="transmembrane region" description="Helical" evidence="1">
    <location>
        <begin position="192"/>
        <end position="215"/>
    </location>
</feature>